<proteinExistence type="predicted"/>
<organism evidence="1">
    <name type="scientific">hydrothermal vent metagenome</name>
    <dbReference type="NCBI Taxonomy" id="652676"/>
    <lineage>
        <taxon>unclassified sequences</taxon>
        <taxon>metagenomes</taxon>
        <taxon>ecological metagenomes</taxon>
    </lineage>
</organism>
<gene>
    <name evidence="1" type="ORF">MNBD_GAMMA21-2858</name>
</gene>
<dbReference type="AlphaFoldDB" id="A0A3B1AC18"/>
<evidence type="ECO:0000313" key="1">
    <source>
        <dbReference type="EMBL" id="VAW99090.1"/>
    </source>
</evidence>
<reference evidence="1" key="1">
    <citation type="submission" date="2018-06" db="EMBL/GenBank/DDBJ databases">
        <authorList>
            <person name="Zhirakovskaya E."/>
        </authorList>
    </citation>
    <scope>NUCLEOTIDE SEQUENCE</scope>
</reference>
<protein>
    <submittedName>
        <fullName evidence="1">Uncharacterized protein</fullName>
    </submittedName>
</protein>
<sequence>MLSESYKKMSHDECVELARSIMAILDSWGLNAKQLAGLLALPSGTPTRALRRYRENTPFPNDATLYERVEHIIGISDALRTSYPHNPPMAALWMKQKNKRFDGASPLQKIVTEGLEGLITVRSHVDCSYDWQVNP</sequence>
<name>A0A3B1AC18_9ZZZZ</name>
<accession>A0A3B1AC18</accession>
<dbReference type="EMBL" id="UOFR01000064">
    <property type="protein sequence ID" value="VAW99090.1"/>
    <property type="molecule type" value="Genomic_DNA"/>
</dbReference>